<dbReference type="OrthoDB" id="5866201at2759"/>
<sequence length="144" mass="15765">MGITATILFIRDIDSQQAHSSLHGVVRSPESIFQSSSTISDKSQSKNKGSVACICSDLSSHKEMELSKKSTDFPTLMPSKSRSSAGRDDDVRSNLSLTYKRRPGWDEVEMMRHGFVNCDCTRAQTDISARLATTNDAATTEANS</sequence>
<organism evidence="4">
    <name type="scientific">Thelazia callipaeda</name>
    <name type="common">Oriental eyeworm</name>
    <name type="synonym">Parasitic nematode</name>
    <dbReference type="NCBI Taxonomy" id="103827"/>
    <lineage>
        <taxon>Eukaryota</taxon>
        <taxon>Metazoa</taxon>
        <taxon>Ecdysozoa</taxon>
        <taxon>Nematoda</taxon>
        <taxon>Chromadorea</taxon>
        <taxon>Rhabditida</taxon>
        <taxon>Spirurina</taxon>
        <taxon>Spiruromorpha</taxon>
        <taxon>Thelazioidea</taxon>
        <taxon>Thelaziidae</taxon>
        <taxon>Thelazia</taxon>
    </lineage>
</organism>
<reference evidence="2 3" key="2">
    <citation type="submission" date="2018-11" db="EMBL/GenBank/DDBJ databases">
        <authorList>
            <consortium name="Pathogen Informatics"/>
        </authorList>
    </citation>
    <scope>NUCLEOTIDE SEQUENCE [LARGE SCALE GENOMIC DNA]</scope>
</reference>
<dbReference type="EMBL" id="UYYF01004270">
    <property type="protein sequence ID" value="VDN00957.1"/>
    <property type="molecule type" value="Genomic_DNA"/>
</dbReference>
<reference evidence="4" key="1">
    <citation type="submission" date="2017-02" db="UniProtKB">
        <authorList>
            <consortium name="WormBaseParasite"/>
        </authorList>
    </citation>
    <scope>IDENTIFICATION</scope>
</reference>
<gene>
    <name evidence="2" type="ORF">TCLT_LOCUS3922</name>
</gene>
<feature type="region of interest" description="Disordered" evidence="1">
    <location>
        <begin position="65"/>
        <end position="92"/>
    </location>
</feature>
<evidence type="ECO:0000313" key="3">
    <source>
        <dbReference type="Proteomes" id="UP000276776"/>
    </source>
</evidence>
<dbReference type="Proteomes" id="UP000276776">
    <property type="component" value="Unassembled WGS sequence"/>
</dbReference>
<dbReference type="WBParaSite" id="TCLT_0000393301-mRNA-1">
    <property type="protein sequence ID" value="TCLT_0000393301-mRNA-1"/>
    <property type="gene ID" value="TCLT_0000393301"/>
</dbReference>
<dbReference type="AlphaFoldDB" id="A0A0N5CUI7"/>
<protein>
    <submittedName>
        <fullName evidence="4">Ovule protein</fullName>
    </submittedName>
</protein>
<accession>A0A0N5CUI7</accession>
<keyword evidence="3" id="KW-1185">Reference proteome</keyword>
<proteinExistence type="predicted"/>
<name>A0A0N5CUI7_THECL</name>
<evidence type="ECO:0000313" key="2">
    <source>
        <dbReference type="EMBL" id="VDN00957.1"/>
    </source>
</evidence>
<evidence type="ECO:0000256" key="1">
    <source>
        <dbReference type="SAM" id="MobiDB-lite"/>
    </source>
</evidence>
<evidence type="ECO:0000313" key="4">
    <source>
        <dbReference type="WBParaSite" id="TCLT_0000393301-mRNA-1"/>
    </source>
</evidence>